<keyword evidence="2" id="KW-0819">tRNA processing</keyword>
<evidence type="ECO:0000256" key="3">
    <source>
        <dbReference type="ARBA" id="ARBA00022695"/>
    </source>
</evidence>
<sequence>MGFVFNGLGVRAVCFEGLVSVERERRWRCRKGVVVSGSGKRESGERRGRSRSKGSDGEKRDLNVVLCHVTADYDTLAAAVGLAKIRGGNTVVVLSGGSNPSVEKFLNLFQPMFPVRSPKGVNPEHIKWIGVVDCSRKDRLGKCAQWVELAESVEVYDHHGAAAECDLVNEKGGITLFEEEVGAATTMIVERLRDGNVHITQSEATLMALGIHSDTGSLLFDCTGPRDVRALAWLLECGANLKAVVEYKSSDLSGEHLQCLNAGLRALKKEKLKEVVFGHCTIETEEFIKGLSRVAQSIIELTEIDVLMFTVVNDLKQKKKEPSEPIRKQISAIGRSRPLVKNVDLGEVLSRWGGGGHGRAAALTIRTERDPMEIVEDVLDAVRDELMDQP</sequence>
<gene>
    <name evidence="10" type="ORF">RMAR0315_LOCUS11782</name>
</gene>
<dbReference type="GO" id="GO:0003723">
    <property type="term" value="F:RNA binding"/>
    <property type="evidence" value="ECO:0007669"/>
    <property type="project" value="UniProtKB-KW"/>
</dbReference>
<dbReference type="InterPro" id="IPR038763">
    <property type="entry name" value="DHH_sf"/>
</dbReference>
<comment type="cofactor">
    <cofactor evidence="1">
        <name>Mg(2+)</name>
        <dbReference type="ChEBI" id="CHEBI:18420"/>
    </cofactor>
</comment>
<dbReference type="InterPro" id="IPR001667">
    <property type="entry name" value="DDH_dom"/>
</dbReference>
<dbReference type="GO" id="GO:0046872">
    <property type="term" value="F:metal ion binding"/>
    <property type="evidence" value="ECO:0007669"/>
    <property type="project" value="UniProtKB-KW"/>
</dbReference>
<protein>
    <recommendedName>
        <fullName evidence="9">DDH domain-containing protein</fullName>
    </recommendedName>
</protein>
<evidence type="ECO:0000256" key="7">
    <source>
        <dbReference type="ARBA" id="ARBA00022884"/>
    </source>
</evidence>
<feature type="region of interest" description="Disordered" evidence="8">
    <location>
        <begin position="37"/>
        <end position="58"/>
    </location>
</feature>
<reference evidence="10" key="1">
    <citation type="submission" date="2021-01" db="EMBL/GenBank/DDBJ databases">
        <authorList>
            <person name="Corre E."/>
            <person name="Pelletier E."/>
            <person name="Niang G."/>
            <person name="Scheremetjew M."/>
            <person name="Finn R."/>
            <person name="Kale V."/>
            <person name="Holt S."/>
            <person name="Cochrane G."/>
            <person name="Meng A."/>
            <person name="Brown T."/>
            <person name="Cohen L."/>
        </authorList>
    </citation>
    <scope>NUCLEOTIDE SEQUENCE</scope>
    <source>
        <strain evidence="10">UTEX LB 2760</strain>
    </source>
</reference>
<evidence type="ECO:0000259" key="9">
    <source>
        <dbReference type="Pfam" id="PF01368"/>
    </source>
</evidence>
<feature type="compositionally biased region" description="Basic and acidic residues" evidence="8">
    <location>
        <begin position="39"/>
        <end position="58"/>
    </location>
</feature>
<evidence type="ECO:0000256" key="8">
    <source>
        <dbReference type="SAM" id="MobiDB-lite"/>
    </source>
</evidence>
<dbReference type="Pfam" id="PF01368">
    <property type="entry name" value="DHH"/>
    <property type="match status" value="1"/>
</dbReference>
<evidence type="ECO:0000256" key="2">
    <source>
        <dbReference type="ARBA" id="ARBA00022694"/>
    </source>
</evidence>
<keyword evidence="4" id="KW-0479">Metal-binding</keyword>
<dbReference type="GO" id="GO:0008033">
    <property type="term" value="P:tRNA processing"/>
    <property type="evidence" value="ECO:0007669"/>
    <property type="project" value="UniProtKB-KW"/>
</dbReference>
<feature type="domain" description="DDH" evidence="9">
    <location>
        <begin position="64"/>
        <end position="211"/>
    </location>
</feature>
<evidence type="ECO:0000256" key="6">
    <source>
        <dbReference type="ARBA" id="ARBA00022842"/>
    </source>
</evidence>
<evidence type="ECO:0000256" key="5">
    <source>
        <dbReference type="ARBA" id="ARBA00022741"/>
    </source>
</evidence>
<keyword evidence="6" id="KW-0460">Magnesium</keyword>
<keyword evidence="5" id="KW-0547">Nucleotide-binding</keyword>
<evidence type="ECO:0000256" key="4">
    <source>
        <dbReference type="ARBA" id="ARBA00022723"/>
    </source>
</evidence>
<dbReference type="InterPro" id="IPR052390">
    <property type="entry name" value="tRNA_nt/polyA_polymerase"/>
</dbReference>
<dbReference type="PANTHER" id="PTHR47788">
    <property type="entry name" value="POLYA POLYMERASE"/>
    <property type="match status" value="1"/>
</dbReference>
<name>A0A7S0BRV5_9RHOD</name>
<dbReference type="Gene3D" id="3.10.310.30">
    <property type="match status" value="1"/>
</dbReference>
<organism evidence="10">
    <name type="scientific">Rhodosorus marinus</name>
    <dbReference type="NCBI Taxonomy" id="101924"/>
    <lineage>
        <taxon>Eukaryota</taxon>
        <taxon>Rhodophyta</taxon>
        <taxon>Stylonematophyceae</taxon>
        <taxon>Stylonematales</taxon>
        <taxon>Stylonemataceae</taxon>
        <taxon>Rhodosorus</taxon>
    </lineage>
</organism>
<dbReference type="GO" id="GO:0016779">
    <property type="term" value="F:nucleotidyltransferase activity"/>
    <property type="evidence" value="ECO:0007669"/>
    <property type="project" value="UniProtKB-KW"/>
</dbReference>
<dbReference type="EMBL" id="HBEK01021528">
    <property type="protein sequence ID" value="CAD8401778.1"/>
    <property type="molecule type" value="Transcribed_RNA"/>
</dbReference>
<dbReference type="Gene3D" id="3.90.1640.10">
    <property type="entry name" value="inorganic pyrophosphatase (n-terminal core)"/>
    <property type="match status" value="1"/>
</dbReference>
<dbReference type="SUPFAM" id="SSF64182">
    <property type="entry name" value="DHH phosphoesterases"/>
    <property type="match status" value="1"/>
</dbReference>
<dbReference type="GO" id="GO:0000166">
    <property type="term" value="F:nucleotide binding"/>
    <property type="evidence" value="ECO:0007669"/>
    <property type="project" value="UniProtKB-KW"/>
</dbReference>
<proteinExistence type="predicted"/>
<accession>A0A7S0BRV5</accession>
<keyword evidence="3" id="KW-0808">Transferase</keyword>
<dbReference type="AlphaFoldDB" id="A0A7S0BRV5"/>
<keyword evidence="3" id="KW-0548">Nucleotidyltransferase</keyword>
<evidence type="ECO:0000256" key="1">
    <source>
        <dbReference type="ARBA" id="ARBA00001946"/>
    </source>
</evidence>
<dbReference type="PANTHER" id="PTHR47788:SF1">
    <property type="entry name" value="A-ADDING TRNA NUCLEOTIDYLTRANSFERASE"/>
    <property type="match status" value="1"/>
</dbReference>
<evidence type="ECO:0000313" key="10">
    <source>
        <dbReference type="EMBL" id="CAD8401778.1"/>
    </source>
</evidence>
<keyword evidence="7" id="KW-0694">RNA-binding</keyword>